<dbReference type="EMBL" id="LAZR01022176">
    <property type="protein sequence ID" value="KKL82788.1"/>
    <property type="molecule type" value="Genomic_DNA"/>
</dbReference>
<dbReference type="Gene3D" id="2.20.140.10">
    <property type="entry name" value="WGR domain"/>
    <property type="match status" value="1"/>
</dbReference>
<dbReference type="PROSITE" id="PS51977">
    <property type="entry name" value="WGR"/>
    <property type="match status" value="1"/>
</dbReference>
<dbReference type="AlphaFoldDB" id="A0A0F9F951"/>
<dbReference type="InterPro" id="IPR049809">
    <property type="entry name" value="YehF/YfeS-like_WGR"/>
</dbReference>
<organism evidence="2">
    <name type="scientific">marine sediment metagenome</name>
    <dbReference type="NCBI Taxonomy" id="412755"/>
    <lineage>
        <taxon>unclassified sequences</taxon>
        <taxon>metagenomes</taxon>
        <taxon>ecological metagenomes</taxon>
    </lineage>
</organism>
<sequence length="78" mass="9418">MIRAFECTNDHHNKFWTVEIIETDDDKLLYNFIVKTTYGKIGTKSQESYKTYWTKEEAYREASRLVKSKKKKGYIENR</sequence>
<dbReference type="CDD" id="cd07996">
    <property type="entry name" value="WGR_MMR_like"/>
    <property type="match status" value="1"/>
</dbReference>
<feature type="domain" description="WGR" evidence="1">
    <location>
        <begin position="1"/>
        <end position="78"/>
    </location>
</feature>
<dbReference type="InterPro" id="IPR008893">
    <property type="entry name" value="WGR_domain"/>
</dbReference>
<dbReference type="InterPro" id="IPR036930">
    <property type="entry name" value="WGR_dom_sf"/>
</dbReference>
<reference evidence="2" key="1">
    <citation type="journal article" date="2015" name="Nature">
        <title>Complex archaea that bridge the gap between prokaryotes and eukaryotes.</title>
        <authorList>
            <person name="Spang A."/>
            <person name="Saw J.H."/>
            <person name="Jorgensen S.L."/>
            <person name="Zaremba-Niedzwiedzka K."/>
            <person name="Martijn J."/>
            <person name="Lind A.E."/>
            <person name="van Eijk R."/>
            <person name="Schleper C."/>
            <person name="Guy L."/>
            <person name="Ettema T.J."/>
        </authorList>
    </citation>
    <scope>NUCLEOTIDE SEQUENCE</scope>
</reference>
<name>A0A0F9F951_9ZZZZ</name>
<gene>
    <name evidence="2" type="ORF">LCGC14_1981290</name>
</gene>
<evidence type="ECO:0000259" key="1">
    <source>
        <dbReference type="PROSITE" id="PS51977"/>
    </source>
</evidence>
<protein>
    <recommendedName>
        <fullName evidence="1">WGR domain-containing protein</fullName>
    </recommendedName>
</protein>
<accession>A0A0F9F951</accession>
<dbReference type="Pfam" id="PF05406">
    <property type="entry name" value="WGR"/>
    <property type="match status" value="1"/>
</dbReference>
<proteinExistence type="predicted"/>
<comment type="caution">
    <text evidence="2">The sequence shown here is derived from an EMBL/GenBank/DDBJ whole genome shotgun (WGS) entry which is preliminary data.</text>
</comment>
<dbReference type="SMART" id="SM00773">
    <property type="entry name" value="WGR"/>
    <property type="match status" value="1"/>
</dbReference>
<evidence type="ECO:0000313" key="2">
    <source>
        <dbReference type="EMBL" id="KKL82788.1"/>
    </source>
</evidence>
<dbReference type="SUPFAM" id="SSF142921">
    <property type="entry name" value="WGR domain-like"/>
    <property type="match status" value="1"/>
</dbReference>